<keyword evidence="12" id="KW-1185">Reference proteome</keyword>
<evidence type="ECO:0000256" key="2">
    <source>
        <dbReference type="ARBA" id="ARBA00022448"/>
    </source>
</evidence>
<evidence type="ECO:0000256" key="3">
    <source>
        <dbReference type="ARBA" id="ARBA00022452"/>
    </source>
</evidence>
<dbReference type="GO" id="GO:0044718">
    <property type="term" value="P:siderophore transmembrane transport"/>
    <property type="evidence" value="ECO:0007669"/>
    <property type="project" value="TreeGrafter"/>
</dbReference>
<feature type="domain" description="TonB-dependent receptor plug" evidence="10">
    <location>
        <begin position="118"/>
        <end position="241"/>
    </location>
</feature>
<evidence type="ECO:0000256" key="6">
    <source>
        <dbReference type="ARBA" id="ARBA00023136"/>
    </source>
</evidence>
<comment type="caution">
    <text evidence="11">The sequence shown here is derived from an EMBL/GenBank/DDBJ whole genome shotgun (WGS) entry which is preliminary data.</text>
</comment>
<dbReference type="Gene3D" id="2.40.170.20">
    <property type="entry name" value="TonB-dependent receptor, beta-barrel domain"/>
    <property type="match status" value="1"/>
</dbReference>
<evidence type="ECO:0000256" key="8">
    <source>
        <dbReference type="PROSITE-ProRule" id="PRU01360"/>
    </source>
</evidence>
<dbReference type="NCBIfam" id="TIGR04057">
    <property type="entry name" value="SusC_RagA_signa"/>
    <property type="match status" value="1"/>
</dbReference>
<dbReference type="InterPro" id="IPR037066">
    <property type="entry name" value="Plug_dom_sf"/>
</dbReference>
<dbReference type="Pfam" id="PF13715">
    <property type="entry name" value="CarbopepD_reg_2"/>
    <property type="match status" value="1"/>
</dbReference>
<gene>
    <name evidence="11" type="ORF">ED312_16155</name>
</gene>
<protein>
    <submittedName>
        <fullName evidence="11">SusC/RagA family TonB-linked outer membrane protein</fullName>
    </submittedName>
</protein>
<keyword evidence="6 8" id="KW-0472">Membrane</keyword>
<dbReference type="Pfam" id="PF07715">
    <property type="entry name" value="Plug"/>
    <property type="match status" value="1"/>
</dbReference>
<keyword evidence="3 8" id="KW-1134">Transmembrane beta strand</keyword>
<dbReference type="SUPFAM" id="SSF56935">
    <property type="entry name" value="Porins"/>
    <property type="match status" value="1"/>
</dbReference>
<dbReference type="OrthoDB" id="9768177at2"/>
<dbReference type="AlphaFoldDB" id="A0A3N0E535"/>
<dbReference type="EMBL" id="RJTM01000108">
    <property type="protein sequence ID" value="RNL82940.1"/>
    <property type="molecule type" value="Genomic_DNA"/>
</dbReference>
<dbReference type="InterPro" id="IPR036942">
    <property type="entry name" value="Beta-barrel_TonB_sf"/>
</dbReference>
<dbReference type="PANTHER" id="PTHR30069">
    <property type="entry name" value="TONB-DEPENDENT OUTER MEMBRANE RECEPTOR"/>
    <property type="match status" value="1"/>
</dbReference>
<dbReference type="PANTHER" id="PTHR30069:SF29">
    <property type="entry name" value="HEMOGLOBIN AND HEMOGLOBIN-HAPTOGLOBIN-BINDING PROTEIN 1-RELATED"/>
    <property type="match status" value="1"/>
</dbReference>
<dbReference type="Proteomes" id="UP000267469">
    <property type="component" value="Unassembled WGS sequence"/>
</dbReference>
<dbReference type="GO" id="GO:0015344">
    <property type="term" value="F:siderophore uptake transmembrane transporter activity"/>
    <property type="evidence" value="ECO:0007669"/>
    <property type="project" value="TreeGrafter"/>
</dbReference>
<dbReference type="Gene3D" id="2.60.40.1120">
    <property type="entry name" value="Carboxypeptidase-like, regulatory domain"/>
    <property type="match status" value="1"/>
</dbReference>
<name>A0A3N0E535_SINP1</name>
<dbReference type="InterPro" id="IPR008969">
    <property type="entry name" value="CarboxyPept-like_regulatory"/>
</dbReference>
<keyword evidence="4 8" id="KW-0812">Transmembrane</keyword>
<evidence type="ECO:0000259" key="10">
    <source>
        <dbReference type="Pfam" id="PF07715"/>
    </source>
</evidence>
<dbReference type="RefSeq" id="WP_123217056.1">
    <property type="nucleotide sequence ID" value="NZ_RJTM01000108.1"/>
</dbReference>
<dbReference type="InterPro" id="IPR023996">
    <property type="entry name" value="TonB-dep_OMP_SusC/RagA"/>
</dbReference>
<dbReference type="NCBIfam" id="TIGR04056">
    <property type="entry name" value="OMP_RagA_SusC"/>
    <property type="match status" value="1"/>
</dbReference>
<sequence>MRKNLLTVVLFLFLFSVQVAGAQGITVTGTVISAQDGLPLPGANVVLKGTDNGTSTDFDGNYALDNVPEDGVLVFSVMGYASQEIPVAGQTTIDVKLEESAEQLGEVVVTALGINKEKRKLAYSVTEVESEDLAVARETNVANSLSGRVAGLVVKGTNSGPGGTANITLRGLPSVSGTGSPLYVIDGIPMDNTQRGASGQWGGADMGDGIGNLNPDDIEKMTVLKGQSASALYGSRASNGVILITTKKGKKGDDWALNYTMNAMVEEAVDLTDFQSIYGQGTGGVRPTTASNAQGTNRFAWGERMDGGDVIGYDGQQYAYSPAKNSYLDFYRTGSNITNSVSVSKGTESGTFRLSMSNLTSKAIVPNSDLKRNTITLNVDQNITDKLNVSAMMNYIDQQTDNAPYLSDGPRNPNNFIFLAPNVDQTIFAPGYDPETGAETVFSDDNYVTNPYFITERGINDINRRRLISMLSAKYNFTSRIYAMLRVGNDVSNDKVFNVEPTGLAYTRDLEGALIARGQSERSELNVDGMFGATVDLTEDIELDALAGASLRKNKYESVNLNGSQFVIPFLYSPTNLRTYNREYIFNEREVHSAYYSVGLGYKDFLTLTTTGRYDVYSTLSSPGRSDNNLFSPSVTGAFIFSDLLNTESLTFGKLRASYAVTSGEPTEAYQNRFYYTSGNTYSGVPTGESPLELPNTDLKPFSTSEVEFGLELGFFNNRLSFDVAYFDKKTKNEIIATNTSIASGFNRGWVGTGSTQNRGLEFLVSGTPIMNDNFSWRSSFNFTSVKNEVLQTDEDNNPINLGQNRATLGDAVTAYVVGKAGPQIMAYDYAYDDNGNIVVDESGLPVRGDLKTWGTVLPTFYGGWNNEFRYKNFTLSFLIDFNYGNKVLSATEYYSHYRGLHKNTLTGRENGITTNGITASAENYYQALAQNVTRTSIVDGDFIKFRQLSIGYTLPDELFEKMPVLKGVDISLVARNLFFLMRKADNIDPEANFGSTIDYSGIEGTSLPSTRSFGVNVNFKLN</sequence>
<feature type="chain" id="PRO_5018087827" evidence="9">
    <location>
        <begin position="23"/>
        <end position="1023"/>
    </location>
</feature>
<proteinExistence type="inferred from homology"/>
<evidence type="ECO:0000256" key="7">
    <source>
        <dbReference type="ARBA" id="ARBA00023237"/>
    </source>
</evidence>
<accession>A0A3N0E535</accession>
<organism evidence="11 12">
    <name type="scientific">Sinomicrobium pectinilyticum</name>
    <dbReference type="NCBI Taxonomy" id="1084421"/>
    <lineage>
        <taxon>Bacteria</taxon>
        <taxon>Pseudomonadati</taxon>
        <taxon>Bacteroidota</taxon>
        <taxon>Flavobacteriia</taxon>
        <taxon>Flavobacteriales</taxon>
        <taxon>Flavobacteriaceae</taxon>
        <taxon>Sinomicrobium</taxon>
    </lineage>
</organism>
<evidence type="ECO:0000256" key="4">
    <source>
        <dbReference type="ARBA" id="ARBA00022692"/>
    </source>
</evidence>
<dbReference type="InterPro" id="IPR012910">
    <property type="entry name" value="Plug_dom"/>
</dbReference>
<reference evidence="11 12" key="1">
    <citation type="submission" date="2018-10" db="EMBL/GenBank/DDBJ databases">
        <title>Sinomicrobium pectinilyticum sp. nov., a pectinase-producing bacterium isolated from alkaline and saline soil, and emended description of the genus Sinomicrobium.</title>
        <authorList>
            <person name="Cheng B."/>
            <person name="Li C."/>
            <person name="Lai Q."/>
            <person name="Du M."/>
            <person name="Shao Z."/>
            <person name="Xu P."/>
            <person name="Yang C."/>
        </authorList>
    </citation>
    <scope>NUCLEOTIDE SEQUENCE [LARGE SCALE GENOMIC DNA]</scope>
    <source>
        <strain evidence="11 12">5DNS001</strain>
    </source>
</reference>
<evidence type="ECO:0000313" key="11">
    <source>
        <dbReference type="EMBL" id="RNL82940.1"/>
    </source>
</evidence>
<dbReference type="GO" id="GO:0009279">
    <property type="term" value="C:cell outer membrane"/>
    <property type="evidence" value="ECO:0007669"/>
    <property type="project" value="UniProtKB-SubCell"/>
</dbReference>
<keyword evidence="2 8" id="KW-0813">Transport</keyword>
<dbReference type="InterPro" id="IPR039426">
    <property type="entry name" value="TonB-dep_rcpt-like"/>
</dbReference>
<dbReference type="PROSITE" id="PS52016">
    <property type="entry name" value="TONB_DEPENDENT_REC_3"/>
    <property type="match status" value="1"/>
</dbReference>
<dbReference type="Gene3D" id="2.170.130.10">
    <property type="entry name" value="TonB-dependent receptor, plug domain"/>
    <property type="match status" value="1"/>
</dbReference>
<feature type="signal peptide" evidence="9">
    <location>
        <begin position="1"/>
        <end position="22"/>
    </location>
</feature>
<keyword evidence="5 9" id="KW-0732">Signal</keyword>
<keyword evidence="7 8" id="KW-0998">Cell outer membrane</keyword>
<comment type="subcellular location">
    <subcellularLocation>
        <location evidence="1 8">Cell outer membrane</location>
        <topology evidence="1 8">Multi-pass membrane protein</topology>
    </subcellularLocation>
</comment>
<evidence type="ECO:0000256" key="9">
    <source>
        <dbReference type="SAM" id="SignalP"/>
    </source>
</evidence>
<evidence type="ECO:0000313" key="12">
    <source>
        <dbReference type="Proteomes" id="UP000267469"/>
    </source>
</evidence>
<evidence type="ECO:0000256" key="1">
    <source>
        <dbReference type="ARBA" id="ARBA00004571"/>
    </source>
</evidence>
<evidence type="ECO:0000256" key="5">
    <source>
        <dbReference type="ARBA" id="ARBA00022729"/>
    </source>
</evidence>
<comment type="similarity">
    <text evidence="8">Belongs to the TonB-dependent receptor family.</text>
</comment>
<dbReference type="InterPro" id="IPR023997">
    <property type="entry name" value="TonB-dep_OMP_SusC/RagA_CS"/>
</dbReference>
<dbReference type="SUPFAM" id="SSF49464">
    <property type="entry name" value="Carboxypeptidase regulatory domain-like"/>
    <property type="match status" value="1"/>
</dbReference>